<evidence type="ECO:0000313" key="2">
    <source>
        <dbReference type="EMBL" id="KAF6038727.1"/>
    </source>
</evidence>
<keyword evidence="3" id="KW-1185">Reference proteome</keyword>
<dbReference type="GO" id="GO:0003676">
    <property type="term" value="F:nucleic acid binding"/>
    <property type="evidence" value="ECO:0007669"/>
    <property type="project" value="InterPro"/>
</dbReference>
<protein>
    <submittedName>
        <fullName evidence="2">Uncharacterized protein</fullName>
    </submittedName>
</protein>
<dbReference type="AlphaFoldDB" id="A0A7J7KKD5"/>
<organism evidence="2 3">
    <name type="scientific">Bugula neritina</name>
    <name type="common">Brown bryozoan</name>
    <name type="synonym">Sertularia neritina</name>
    <dbReference type="NCBI Taxonomy" id="10212"/>
    <lineage>
        <taxon>Eukaryota</taxon>
        <taxon>Metazoa</taxon>
        <taxon>Spiralia</taxon>
        <taxon>Lophotrochozoa</taxon>
        <taxon>Bryozoa</taxon>
        <taxon>Gymnolaemata</taxon>
        <taxon>Cheilostomatida</taxon>
        <taxon>Flustrina</taxon>
        <taxon>Buguloidea</taxon>
        <taxon>Bugulidae</taxon>
        <taxon>Bugula</taxon>
    </lineage>
</organism>
<gene>
    <name evidence="2" type="ORF">EB796_002952</name>
</gene>
<accession>A0A7J7KKD5</accession>
<dbReference type="EMBL" id="VXIV02000365">
    <property type="protein sequence ID" value="KAF6038727.1"/>
    <property type="molecule type" value="Genomic_DNA"/>
</dbReference>
<feature type="compositionally biased region" description="Basic and acidic residues" evidence="1">
    <location>
        <begin position="18"/>
        <end position="40"/>
    </location>
</feature>
<dbReference type="OrthoDB" id="48651at2759"/>
<sequence>MADYRDSFNNYSHGQDFNGRRGGNDNRRGGGYGGRREKPFPTEPPYKAYVGNLPGGLVQKDIEMIFESLKISNVRLVRDRETDEFKGECTLRIQEFQYNIYRY</sequence>
<feature type="region of interest" description="Disordered" evidence="1">
    <location>
        <begin position="1"/>
        <end position="46"/>
    </location>
</feature>
<evidence type="ECO:0000256" key="1">
    <source>
        <dbReference type="SAM" id="MobiDB-lite"/>
    </source>
</evidence>
<reference evidence="2" key="1">
    <citation type="submission" date="2020-06" db="EMBL/GenBank/DDBJ databases">
        <title>Draft genome of Bugula neritina, a colonial animal packing powerful symbionts and potential medicines.</title>
        <authorList>
            <person name="Rayko M."/>
        </authorList>
    </citation>
    <scope>NUCLEOTIDE SEQUENCE [LARGE SCALE GENOMIC DNA]</scope>
    <source>
        <strain evidence="2">Kwan_BN1</strain>
    </source>
</reference>
<comment type="caution">
    <text evidence="2">The sequence shown here is derived from an EMBL/GenBank/DDBJ whole genome shotgun (WGS) entry which is preliminary data.</text>
</comment>
<evidence type="ECO:0000313" key="3">
    <source>
        <dbReference type="Proteomes" id="UP000593567"/>
    </source>
</evidence>
<proteinExistence type="predicted"/>
<dbReference type="InterPro" id="IPR012677">
    <property type="entry name" value="Nucleotide-bd_a/b_plait_sf"/>
</dbReference>
<dbReference type="Gene3D" id="3.30.70.330">
    <property type="match status" value="1"/>
</dbReference>
<dbReference type="SUPFAM" id="SSF54928">
    <property type="entry name" value="RNA-binding domain, RBD"/>
    <property type="match status" value="1"/>
</dbReference>
<dbReference type="InterPro" id="IPR035979">
    <property type="entry name" value="RBD_domain_sf"/>
</dbReference>
<name>A0A7J7KKD5_BUGNE</name>
<dbReference type="Proteomes" id="UP000593567">
    <property type="component" value="Unassembled WGS sequence"/>
</dbReference>